<gene>
    <name evidence="1" type="ORF">BRYFOR_09322</name>
</gene>
<reference evidence="1" key="1">
    <citation type="submission" date="2009-07" db="EMBL/GenBank/DDBJ databases">
        <authorList>
            <person name="Weinstock G."/>
            <person name="Sodergren E."/>
            <person name="Clifton S."/>
            <person name="Fulton L."/>
            <person name="Fulton B."/>
            <person name="Courtney L."/>
            <person name="Fronick C."/>
            <person name="Harrison M."/>
            <person name="Strong C."/>
            <person name="Farmer C."/>
            <person name="Delahaunty K."/>
            <person name="Markovic C."/>
            <person name="Hall O."/>
            <person name="Minx P."/>
            <person name="Tomlinson C."/>
            <person name="Mitreva M."/>
            <person name="Nelson J."/>
            <person name="Hou S."/>
            <person name="Wollam A."/>
            <person name="Pepin K.H."/>
            <person name="Johnson M."/>
            <person name="Bhonagiri V."/>
            <person name="Nash W.E."/>
            <person name="Warren W."/>
            <person name="Chinwalla A."/>
            <person name="Mardis E.R."/>
            <person name="Wilson R.K."/>
        </authorList>
    </citation>
    <scope>NUCLEOTIDE SEQUENCE [LARGE SCALE GENOMIC DNA]</scope>
    <source>
        <strain evidence="1">DSM 14469</strain>
    </source>
</reference>
<evidence type="ECO:0000313" key="1">
    <source>
        <dbReference type="EMBL" id="EET58723.1"/>
    </source>
</evidence>
<name>C6LKX5_9FIRM</name>
<dbReference type="Proteomes" id="UP000005561">
    <property type="component" value="Unassembled WGS sequence"/>
</dbReference>
<protein>
    <submittedName>
        <fullName evidence="1">Uncharacterized protein</fullName>
    </submittedName>
</protein>
<organism evidence="1 2">
    <name type="scientific">Marvinbryantia formatexigens DSM 14469</name>
    <dbReference type="NCBI Taxonomy" id="478749"/>
    <lineage>
        <taxon>Bacteria</taxon>
        <taxon>Bacillati</taxon>
        <taxon>Bacillota</taxon>
        <taxon>Clostridia</taxon>
        <taxon>Lachnospirales</taxon>
        <taxon>Lachnospiraceae</taxon>
        <taxon>Marvinbryantia</taxon>
    </lineage>
</organism>
<accession>C6LKX5</accession>
<dbReference type="EMBL" id="ACCL02000026">
    <property type="protein sequence ID" value="EET58723.1"/>
    <property type="molecule type" value="Genomic_DNA"/>
</dbReference>
<proteinExistence type="predicted"/>
<sequence>MQFAENEKFFRAAKLLKNIRITVLSTAADSVRTLLIIKEDPPVLSVDNNAGYPLNRRSLSDTWHCYPPSL</sequence>
<comment type="caution">
    <text evidence="1">The sequence shown here is derived from an EMBL/GenBank/DDBJ whole genome shotgun (WGS) entry which is preliminary data.</text>
</comment>
<keyword evidence="2" id="KW-1185">Reference proteome</keyword>
<evidence type="ECO:0000313" key="2">
    <source>
        <dbReference type="Proteomes" id="UP000005561"/>
    </source>
</evidence>
<dbReference type="AlphaFoldDB" id="C6LKX5"/>